<keyword evidence="3" id="KW-1185">Reference proteome</keyword>
<dbReference type="EMBL" id="JAAIKB010000001">
    <property type="protein sequence ID" value="NGM18970.1"/>
    <property type="molecule type" value="Genomic_DNA"/>
</dbReference>
<reference evidence="2 3" key="1">
    <citation type="submission" date="2020-02" db="EMBL/GenBank/DDBJ databases">
        <authorList>
            <person name="Kim H.M."/>
            <person name="Jeon C.O."/>
        </authorList>
    </citation>
    <scope>NUCLEOTIDE SEQUENCE [LARGE SCALE GENOMIC DNA]</scope>
    <source>
        <strain evidence="2 3">PeD5</strain>
    </source>
</reference>
<dbReference type="Pfam" id="PF12680">
    <property type="entry name" value="SnoaL_2"/>
    <property type="match status" value="1"/>
</dbReference>
<gene>
    <name evidence="2" type="ORF">G3576_03015</name>
</gene>
<reference evidence="2 3" key="2">
    <citation type="submission" date="2020-03" db="EMBL/GenBank/DDBJ databases">
        <title>Roseomonas stagni sp. nov., isolated from pond water in Japan.</title>
        <authorList>
            <person name="Furuhata K."/>
            <person name="Miyamoto H."/>
            <person name="Goto K."/>
        </authorList>
    </citation>
    <scope>NUCLEOTIDE SEQUENCE [LARGE SCALE GENOMIC DNA]</scope>
    <source>
        <strain evidence="2 3">PeD5</strain>
    </source>
</reference>
<dbReference type="SUPFAM" id="SSF54427">
    <property type="entry name" value="NTF2-like"/>
    <property type="match status" value="1"/>
</dbReference>
<comment type="caution">
    <text evidence="2">The sequence shown here is derived from an EMBL/GenBank/DDBJ whole genome shotgun (WGS) entry which is preliminary data.</text>
</comment>
<dbReference type="AlphaFoldDB" id="A0A6M1LFE4"/>
<dbReference type="InterPro" id="IPR032710">
    <property type="entry name" value="NTF2-like_dom_sf"/>
</dbReference>
<evidence type="ECO:0000313" key="2">
    <source>
        <dbReference type="EMBL" id="NGM18970.1"/>
    </source>
</evidence>
<evidence type="ECO:0000259" key="1">
    <source>
        <dbReference type="Pfam" id="PF12680"/>
    </source>
</evidence>
<dbReference type="InterPro" id="IPR037401">
    <property type="entry name" value="SnoaL-like"/>
</dbReference>
<dbReference type="Proteomes" id="UP000475385">
    <property type="component" value="Unassembled WGS sequence"/>
</dbReference>
<dbReference type="RefSeq" id="WP_164692826.1">
    <property type="nucleotide sequence ID" value="NZ_JAAIKB010000001.1"/>
</dbReference>
<accession>A0A6M1LFE4</accession>
<sequence length="108" mass="11460">MTEPLPPPIAAYAAANARLDAAGMLAPFARDAVVRDDGGTHAGRDAIRAWIEGATITARAVFTPRHWRAEAGRIVVEGLTSGNFPGSPIAFTFRFTLRDDAITALEIA</sequence>
<evidence type="ECO:0000313" key="3">
    <source>
        <dbReference type="Proteomes" id="UP000475385"/>
    </source>
</evidence>
<feature type="domain" description="SnoaL-like" evidence="1">
    <location>
        <begin position="11"/>
        <end position="103"/>
    </location>
</feature>
<dbReference type="Gene3D" id="3.10.450.50">
    <property type="match status" value="1"/>
</dbReference>
<protein>
    <submittedName>
        <fullName evidence="2">Nuclear transport factor 2 family protein</fullName>
    </submittedName>
</protein>
<proteinExistence type="predicted"/>
<name>A0A6M1LFE4_9PROT</name>
<organism evidence="2 3">
    <name type="scientific">Falsiroseomonas algicola</name>
    <dbReference type="NCBI Taxonomy" id="2716930"/>
    <lineage>
        <taxon>Bacteria</taxon>
        <taxon>Pseudomonadati</taxon>
        <taxon>Pseudomonadota</taxon>
        <taxon>Alphaproteobacteria</taxon>
        <taxon>Acetobacterales</taxon>
        <taxon>Roseomonadaceae</taxon>
        <taxon>Falsiroseomonas</taxon>
    </lineage>
</organism>